<dbReference type="AlphaFoldDB" id="A0A2M7VBD4"/>
<accession>A0A2M7VBD4</accession>
<comment type="caution">
    <text evidence="1">The sequence shown here is derived from an EMBL/GenBank/DDBJ whole genome shotgun (WGS) entry which is preliminary data.</text>
</comment>
<sequence length="249" mass="28591">MERKEAYIEFENKKELPPNVRKVLEIAFLEYPEFKKISVQTFSPRDDFDAGGYYEFIENEKGEPIAQICVSEGGANLLAPLLDIRKSSVAINAEMLGIDPSKMSPELLQIFIITHELGHIRDYQVNFSSDPNLEGWKAVDEMAYQRESVLTMLPIRNINPTDLARELAGVENLQEVLDRFSEVKEYPRFEDIKSVDDVLFAQEREYRLSAPEAYADEFAVNFIKRHSSKLNISELFAENDNIRSYPLAA</sequence>
<organism evidence="1 2">
    <name type="scientific">Candidatus Magasanikbacteria bacterium CG_4_10_14_0_2_um_filter_33_14</name>
    <dbReference type="NCBI Taxonomy" id="1974636"/>
    <lineage>
        <taxon>Bacteria</taxon>
        <taxon>Candidatus Magasanikiibacteriota</taxon>
    </lineage>
</organism>
<dbReference type="EMBL" id="PFPL01000033">
    <property type="protein sequence ID" value="PIZ96127.1"/>
    <property type="molecule type" value="Genomic_DNA"/>
</dbReference>
<evidence type="ECO:0000313" key="1">
    <source>
        <dbReference type="EMBL" id="PIZ96127.1"/>
    </source>
</evidence>
<evidence type="ECO:0000313" key="2">
    <source>
        <dbReference type="Proteomes" id="UP000231453"/>
    </source>
</evidence>
<name>A0A2M7VBD4_9BACT</name>
<dbReference type="Proteomes" id="UP000231453">
    <property type="component" value="Unassembled WGS sequence"/>
</dbReference>
<protein>
    <submittedName>
        <fullName evidence="1">Uncharacterized protein</fullName>
    </submittedName>
</protein>
<proteinExistence type="predicted"/>
<reference evidence="2" key="1">
    <citation type="submission" date="2017-09" db="EMBL/GenBank/DDBJ databases">
        <title>Depth-based differentiation of microbial function through sediment-hosted aquifers and enrichment of novel symbionts in the deep terrestrial subsurface.</title>
        <authorList>
            <person name="Probst A.J."/>
            <person name="Ladd B."/>
            <person name="Jarett J.K."/>
            <person name="Geller-Mcgrath D.E."/>
            <person name="Sieber C.M.K."/>
            <person name="Emerson J.B."/>
            <person name="Anantharaman K."/>
            <person name="Thomas B.C."/>
            <person name="Malmstrom R."/>
            <person name="Stieglmeier M."/>
            <person name="Klingl A."/>
            <person name="Woyke T."/>
            <person name="Ryan C.M."/>
            <person name="Banfield J.F."/>
        </authorList>
    </citation>
    <scope>NUCLEOTIDE SEQUENCE [LARGE SCALE GENOMIC DNA]</scope>
</reference>
<gene>
    <name evidence="1" type="ORF">COX80_02250</name>
</gene>